<gene>
    <name evidence="2" type="ORF">PENANT_c026G11717</name>
</gene>
<name>A0A1V6PXA4_9EURO</name>
<feature type="compositionally biased region" description="Polar residues" evidence="1">
    <location>
        <begin position="267"/>
        <end position="276"/>
    </location>
</feature>
<comment type="caution">
    <text evidence="2">The sequence shown here is derived from an EMBL/GenBank/DDBJ whole genome shotgun (WGS) entry which is preliminary data.</text>
</comment>
<dbReference type="EMBL" id="MDYN01000026">
    <property type="protein sequence ID" value="OQD81654.1"/>
    <property type="molecule type" value="Genomic_DNA"/>
</dbReference>
<proteinExistence type="predicted"/>
<evidence type="ECO:0000313" key="3">
    <source>
        <dbReference type="Proteomes" id="UP000191672"/>
    </source>
</evidence>
<feature type="region of interest" description="Disordered" evidence="1">
    <location>
        <begin position="311"/>
        <end position="335"/>
    </location>
</feature>
<evidence type="ECO:0000313" key="2">
    <source>
        <dbReference type="EMBL" id="OQD81654.1"/>
    </source>
</evidence>
<evidence type="ECO:0000256" key="1">
    <source>
        <dbReference type="SAM" id="MobiDB-lite"/>
    </source>
</evidence>
<dbReference type="Proteomes" id="UP000191672">
    <property type="component" value="Unassembled WGS sequence"/>
</dbReference>
<feature type="compositionally biased region" description="Polar residues" evidence="1">
    <location>
        <begin position="322"/>
        <end position="332"/>
    </location>
</feature>
<protein>
    <recommendedName>
        <fullName evidence="4">Fungal N-terminal domain-containing protein</fullName>
    </recommendedName>
</protein>
<reference evidence="3" key="1">
    <citation type="journal article" date="2017" name="Nat. Microbiol.">
        <title>Global analysis of biosynthetic gene clusters reveals vast potential of secondary metabolite production in Penicillium species.</title>
        <authorList>
            <person name="Nielsen J.C."/>
            <person name="Grijseels S."/>
            <person name="Prigent S."/>
            <person name="Ji B."/>
            <person name="Dainat J."/>
            <person name="Nielsen K.F."/>
            <person name="Frisvad J.C."/>
            <person name="Workman M."/>
            <person name="Nielsen J."/>
        </authorList>
    </citation>
    <scope>NUCLEOTIDE SEQUENCE [LARGE SCALE GENOMIC DNA]</scope>
    <source>
        <strain evidence="3">IBT 31811</strain>
    </source>
</reference>
<keyword evidence="3" id="KW-1185">Reference proteome</keyword>
<sequence length="364" mass="41232">MEPFGGAASAIAIYNQLEACIRGLRRLYKTFKFAKQEIRMLIDEVSACQSLSEIFNDVSRPLTGRVINLAIEKKLDKTLESQATSALGQIRRITTKLKPLIEGSISNRFDKIIAKIWWHYTREEAQALLATLSCVKLSLSVFTSLLALDCSLMQSRQSSTSHHHEALLIQIKRLKKTVQRQTKSLQNVTSRMRQSKDDTYEPSWMINANSIVFIIQQIQKEPIAEARTVIDRELLNSRVLIPTLERTAPVSLSTNILRDQTVIVPNDSRSNSTSRLPSVLASPEHQEAPSQTDANSFRVYQKDKETIIRDYGDNSREIYEPGSSSSSIQGNTRHNHSMFVPVPPFVVSDWQKGHRRRPDSGEQL</sequence>
<accession>A0A1V6PXA4</accession>
<feature type="region of interest" description="Disordered" evidence="1">
    <location>
        <begin position="266"/>
        <end position="299"/>
    </location>
</feature>
<dbReference type="AlphaFoldDB" id="A0A1V6PXA4"/>
<organism evidence="2 3">
    <name type="scientific">Penicillium antarcticum</name>
    <dbReference type="NCBI Taxonomy" id="416450"/>
    <lineage>
        <taxon>Eukaryota</taxon>
        <taxon>Fungi</taxon>
        <taxon>Dikarya</taxon>
        <taxon>Ascomycota</taxon>
        <taxon>Pezizomycotina</taxon>
        <taxon>Eurotiomycetes</taxon>
        <taxon>Eurotiomycetidae</taxon>
        <taxon>Eurotiales</taxon>
        <taxon>Aspergillaceae</taxon>
        <taxon>Penicillium</taxon>
    </lineage>
</organism>
<evidence type="ECO:0008006" key="4">
    <source>
        <dbReference type="Google" id="ProtNLM"/>
    </source>
</evidence>